<evidence type="ECO:0000313" key="2">
    <source>
        <dbReference type="EMBL" id="MXP27248.1"/>
    </source>
</evidence>
<feature type="domain" description="VOC" evidence="1">
    <location>
        <begin position="150"/>
        <end position="265"/>
    </location>
</feature>
<sequence length="267" mass="28428">MADNDDRGAFIWYELMTTDADGASAFYKSVVGWDIAAQPSGDSDMDYRMITRSDGGFAGGVLNLTREMCDNGARAGWLGYIHVPDVDAAIATLGKAGGSVQMPPVDMEGVGRMAMVADPQGAVFYLMAPSPPPDDPDAKSDVFDYEKAQHFRWNELWTTDQDAAVSLYTGLFGWTQEGAMPMGAMGDYLFIQQNGGGIGAIGKAQPGGEGSRWQYFVGVDDIDRACKAVTDSGGQLLGEPQQIPGGEYSVYAHDPQGASIGLVGPRK</sequence>
<comment type="caution">
    <text evidence="2">The sequence shown here is derived from an EMBL/GenBank/DDBJ whole genome shotgun (WGS) entry which is preliminary data.</text>
</comment>
<accession>A0A845AJI5</accession>
<reference evidence="2 3" key="1">
    <citation type="submission" date="2019-12" db="EMBL/GenBank/DDBJ databases">
        <title>Genomic-based taxomic classification of the family Erythrobacteraceae.</title>
        <authorList>
            <person name="Xu L."/>
        </authorList>
    </citation>
    <scope>NUCLEOTIDE SEQUENCE [LARGE SCALE GENOMIC DNA]</scope>
    <source>
        <strain evidence="2 3">KEMB 9005-328</strain>
    </source>
</reference>
<dbReference type="InterPro" id="IPR037523">
    <property type="entry name" value="VOC_core"/>
</dbReference>
<dbReference type="SUPFAM" id="SSF54593">
    <property type="entry name" value="Glyoxalase/Bleomycin resistance protein/Dihydroxybiphenyl dioxygenase"/>
    <property type="match status" value="2"/>
</dbReference>
<dbReference type="PROSITE" id="PS51819">
    <property type="entry name" value="VOC"/>
    <property type="match status" value="2"/>
</dbReference>
<gene>
    <name evidence="2" type="ORF">GRI58_00230</name>
</gene>
<dbReference type="InterPro" id="IPR052164">
    <property type="entry name" value="Anthracycline_SecMetBiosynth"/>
</dbReference>
<name>A0A845AJI5_9SPHN</name>
<proteinExistence type="predicted"/>
<dbReference type="Gene3D" id="3.10.180.10">
    <property type="entry name" value="2,3-Dihydroxybiphenyl 1,2-Dioxygenase, domain 1"/>
    <property type="match status" value="2"/>
</dbReference>
<evidence type="ECO:0000259" key="1">
    <source>
        <dbReference type="PROSITE" id="PS51819"/>
    </source>
</evidence>
<evidence type="ECO:0000313" key="3">
    <source>
        <dbReference type="Proteomes" id="UP000439780"/>
    </source>
</evidence>
<dbReference type="CDD" id="cd07247">
    <property type="entry name" value="SgaA_N_like"/>
    <property type="match status" value="1"/>
</dbReference>
<dbReference type="PANTHER" id="PTHR33993:SF14">
    <property type="entry name" value="GB|AAF24581.1"/>
    <property type="match status" value="1"/>
</dbReference>
<dbReference type="AlphaFoldDB" id="A0A845AJI5"/>
<dbReference type="Pfam" id="PF00903">
    <property type="entry name" value="Glyoxalase"/>
    <property type="match status" value="2"/>
</dbReference>
<dbReference type="OrthoDB" id="9793039at2"/>
<dbReference type="PANTHER" id="PTHR33993">
    <property type="entry name" value="GLYOXALASE-RELATED"/>
    <property type="match status" value="1"/>
</dbReference>
<organism evidence="2 3">
    <name type="scientific">Qipengyuania algicida</name>
    <dbReference type="NCBI Taxonomy" id="1836209"/>
    <lineage>
        <taxon>Bacteria</taxon>
        <taxon>Pseudomonadati</taxon>
        <taxon>Pseudomonadota</taxon>
        <taxon>Alphaproteobacteria</taxon>
        <taxon>Sphingomonadales</taxon>
        <taxon>Erythrobacteraceae</taxon>
        <taxon>Qipengyuania</taxon>
    </lineage>
</organism>
<keyword evidence="3" id="KW-1185">Reference proteome</keyword>
<dbReference type="InterPro" id="IPR004360">
    <property type="entry name" value="Glyas_Fos-R_dOase_dom"/>
</dbReference>
<feature type="domain" description="VOC" evidence="1">
    <location>
        <begin position="9"/>
        <end position="129"/>
    </location>
</feature>
<dbReference type="RefSeq" id="WP_160751561.1">
    <property type="nucleotide sequence ID" value="NZ_WTYA01000001.1"/>
</dbReference>
<dbReference type="Proteomes" id="UP000439780">
    <property type="component" value="Unassembled WGS sequence"/>
</dbReference>
<protein>
    <submittedName>
        <fullName evidence="2">VOC family protein</fullName>
    </submittedName>
</protein>
<dbReference type="EMBL" id="WTYA01000001">
    <property type="protein sequence ID" value="MXP27248.1"/>
    <property type="molecule type" value="Genomic_DNA"/>
</dbReference>
<dbReference type="InterPro" id="IPR029068">
    <property type="entry name" value="Glyas_Bleomycin-R_OHBP_Dase"/>
</dbReference>